<keyword evidence="2 3" id="KW-0694">RNA-binding</keyword>
<dbReference type="GO" id="GO:0005737">
    <property type="term" value="C:cytoplasm"/>
    <property type="evidence" value="ECO:0007669"/>
    <property type="project" value="UniProtKB-ARBA"/>
</dbReference>
<reference evidence="5" key="1">
    <citation type="submission" date="2021-01" db="EMBL/GenBank/DDBJ databases">
        <authorList>
            <person name="Corre E."/>
            <person name="Pelletier E."/>
            <person name="Niang G."/>
            <person name="Scheremetjew M."/>
            <person name="Finn R."/>
            <person name="Kale V."/>
            <person name="Holt S."/>
            <person name="Cochrane G."/>
            <person name="Meng A."/>
            <person name="Brown T."/>
            <person name="Cohen L."/>
        </authorList>
    </citation>
    <scope>NUCLEOTIDE SEQUENCE</scope>
    <source>
        <strain evidence="5">CCMP1594</strain>
    </source>
</reference>
<feature type="domain" description="RRM" evidence="4">
    <location>
        <begin position="434"/>
        <end position="512"/>
    </location>
</feature>
<evidence type="ECO:0000256" key="2">
    <source>
        <dbReference type="ARBA" id="ARBA00022884"/>
    </source>
</evidence>
<dbReference type="AlphaFoldDB" id="A0A7S4LI43"/>
<name>A0A7S4LI43_9EUGL</name>
<evidence type="ECO:0000259" key="4">
    <source>
        <dbReference type="PROSITE" id="PS50102"/>
    </source>
</evidence>
<dbReference type="PANTHER" id="PTHR48027">
    <property type="entry name" value="HETEROGENEOUS NUCLEAR RIBONUCLEOPROTEIN 87F-RELATED"/>
    <property type="match status" value="1"/>
</dbReference>
<dbReference type="CDD" id="cd12362">
    <property type="entry name" value="RRM3_CELF1-6"/>
    <property type="match status" value="1"/>
</dbReference>
<dbReference type="SMART" id="SM00360">
    <property type="entry name" value="RRM"/>
    <property type="match status" value="4"/>
</dbReference>
<proteinExistence type="predicted"/>
<dbReference type="Pfam" id="PF00076">
    <property type="entry name" value="RRM_1"/>
    <property type="match status" value="4"/>
</dbReference>
<dbReference type="EMBL" id="HBJA01122215">
    <property type="protein sequence ID" value="CAE0830794.1"/>
    <property type="molecule type" value="Transcribed_RNA"/>
</dbReference>
<feature type="domain" description="RRM" evidence="4">
    <location>
        <begin position="258"/>
        <end position="337"/>
    </location>
</feature>
<dbReference type="Gene3D" id="3.30.70.330">
    <property type="match status" value="4"/>
</dbReference>
<dbReference type="PROSITE" id="PS50102">
    <property type="entry name" value="RRM"/>
    <property type="match status" value="4"/>
</dbReference>
<evidence type="ECO:0000256" key="1">
    <source>
        <dbReference type="ARBA" id="ARBA00022737"/>
    </source>
</evidence>
<dbReference type="GO" id="GO:0009967">
    <property type="term" value="P:positive regulation of signal transduction"/>
    <property type="evidence" value="ECO:0007669"/>
    <property type="project" value="UniProtKB-ARBA"/>
</dbReference>
<dbReference type="FunFam" id="3.30.70.330:FF:000383">
    <property type="entry name" value="Sex lethal, isoform D"/>
    <property type="match status" value="1"/>
</dbReference>
<dbReference type="InterPro" id="IPR000504">
    <property type="entry name" value="RRM_dom"/>
</dbReference>
<dbReference type="SUPFAM" id="SSF54928">
    <property type="entry name" value="RNA-binding domain, RBD"/>
    <property type="match status" value="3"/>
</dbReference>
<organism evidence="5">
    <name type="scientific">Eutreptiella gymnastica</name>
    <dbReference type="NCBI Taxonomy" id="73025"/>
    <lineage>
        <taxon>Eukaryota</taxon>
        <taxon>Discoba</taxon>
        <taxon>Euglenozoa</taxon>
        <taxon>Euglenida</taxon>
        <taxon>Spirocuta</taxon>
        <taxon>Euglenophyceae</taxon>
        <taxon>Eutreptiales</taxon>
        <taxon>Eutreptiaceae</taxon>
        <taxon>Eutreptiella</taxon>
    </lineage>
</organism>
<dbReference type="InterPro" id="IPR035979">
    <property type="entry name" value="RBD_domain_sf"/>
</dbReference>
<accession>A0A7S4LI43</accession>
<feature type="domain" description="RRM" evidence="4">
    <location>
        <begin position="169"/>
        <end position="250"/>
    </location>
</feature>
<feature type="domain" description="RRM" evidence="4">
    <location>
        <begin position="6"/>
        <end position="87"/>
    </location>
</feature>
<dbReference type="InterPro" id="IPR052462">
    <property type="entry name" value="SLIRP/GR-RBP-like"/>
</dbReference>
<dbReference type="InterPro" id="IPR012677">
    <property type="entry name" value="Nucleotide-bd_a/b_plait_sf"/>
</dbReference>
<dbReference type="GO" id="GO:0003729">
    <property type="term" value="F:mRNA binding"/>
    <property type="evidence" value="ECO:0007669"/>
    <property type="project" value="UniProtKB-ARBA"/>
</dbReference>
<protein>
    <recommendedName>
        <fullName evidence="4">RRM domain-containing protein</fullName>
    </recommendedName>
</protein>
<gene>
    <name evidence="5" type="ORF">EGYM00163_LOCUS42075</name>
</gene>
<sequence>MSFGPAKLFVGQIPRTCDENYVRTLFAPFGEVLEVYIMKNKATQENKGAAFVTFADMNAAQLAIRSLDQQLSIPPQTNPLQVRLADSPAKTTEAQPAVPGALATAAAAQAQAQAQAAAVAAAQAAANPYYGLGFPSPAIPMPMAPAPAPQALTPRPAVPKKQHPSCGGRKLFVGQFPRSMSQEELQAILSPFGAIEEVVIFRDRATQESKGAGFVIYSNASDAEKAIQGLHGNKIIAPMKNPMQVKYAEGEAPPAGEPKLFVGMIGKSTPETDVRNLFAMYGNIIEVAIIQKQGQSTGACFVKYDSLESADAAINNLNGKYTMPGAPYPLNVKYAMDPAEKQQQQQQQPAYAPAAAFAPAAYPTAPAANDPTNYFATALAQLSQQMAVASGMGYDVSQQMQQLQALQALQNVAMQAVAAPAPSRPRQTTGPPGANLYVQHIPEEFGDEELKQTFEPFGPVLSAKVFCDKVTGQSRGFGFVSYAIVAHATAAIGAMNGFQIGSNRLVVQPKTERAKPY</sequence>
<keyword evidence="1" id="KW-0677">Repeat</keyword>
<dbReference type="InterPro" id="IPR002343">
    <property type="entry name" value="Hud_Sxl_RNA"/>
</dbReference>
<dbReference type="PRINTS" id="PR00961">
    <property type="entry name" value="HUDSXLRNA"/>
</dbReference>
<dbReference type="GO" id="GO:1990904">
    <property type="term" value="C:ribonucleoprotein complex"/>
    <property type="evidence" value="ECO:0007669"/>
    <property type="project" value="InterPro"/>
</dbReference>
<dbReference type="GO" id="GO:0010629">
    <property type="term" value="P:negative regulation of gene expression"/>
    <property type="evidence" value="ECO:0007669"/>
    <property type="project" value="UniProtKB-ARBA"/>
</dbReference>
<evidence type="ECO:0000313" key="5">
    <source>
        <dbReference type="EMBL" id="CAE0830794.1"/>
    </source>
</evidence>
<evidence type="ECO:0000256" key="3">
    <source>
        <dbReference type="PROSITE-ProRule" id="PRU00176"/>
    </source>
</evidence>